<accession>A0A927RCU2</accession>
<dbReference type="RefSeq" id="WP_192751379.1">
    <property type="nucleotide sequence ID" value="NZ_BAABJL010000197.1"/>
</dbReference>
<dbReference type="Pfam" id="PF01370">
    <property type="entry name" value="Epimerase"/>
    <property type="match status" value="1"/>
</dbReference>
<dbReference type="EMBL" id="JADBEM010000001">
    <property type="protein sequence ID" value="MBE1607425.1"/>
    <property type="molecule type" value="Genomic_DNA"/>
</dbReference>
<dbReference type="SUPFAM" id="SSF51735">
    <property type="entry name" value="NAD(P)-binding Rossmann-fold domains"/>
    <property type="match status" value="1"/>
</dbReference>
<dbReference type="InterPro" id="IPR001509">
    <property type="entry name" value="Epimerase_deHydtase"/>
</dbReference>
<dbReference type="InterPro" id="IPR036291">
    <property type="entry name" value="NAD(P)-bd_dom_sf"/>
</dbReference>
<sequence>MRILVTGASSNIGKGIVARLRAAGHSLVLSDLDPLPDEPQFAGLEFVQCDIQVGFGLEGAAQGCDLLLHLPAWHGMHSRVKTEADFWRLNVDGTFWVLQAARSAGVRRLVFLSSQTWHDHYGKYGFTKRVGEELCEYHRRNHGMRYVSVRPHDFTPWGADYLNRYGARLLYGGVDREDMLDCVQASVRHLEPDLPAGAEPEAVVVDAVRPDVFTEEALEGWEDDPLAACERIFPGSRELLERYAIDISRRPSVVHGIGAEAIGYAPRRHFGTFLEELRTLDAKGEQAVAAMRCPY</sequence>
<gene>
    <name evidence="2" type="ORF">HEB94_004273</name>
</gene>
<evidence type="ECO:0000259" key="1">
    <source>
        <dbReference type="Pfam" id="PF01370"/>
    </source>
</evidence>
<name>A0A927RCU2_9ACTN</name>
<dbReference type="Gene3D" id="3.40.50.720">
    <property type="entry name" value="NAD(P)-binding Rossmann-like Domain"/>
    <property type="match status" value="1"/>
</dbReference>
<feature type="domain" description="NAD-dependent epimerase/dehydratase" evidence="1">
    <location>
        <begin position="3"/>
        <end position="152"/>
    </location>
</feature>
<reference evidence="2" key="1">
    <citation type="submission" date="2020-10" db="EMBL/GenBank/DDBJ databases">
        <title>Sequencing the genomes of 1000 actinobacteria strains.</title>
        <authorList>
            <person name="Klenk H.-P."/>
        </authorList>
    </citation>
    <scope>NUCLEOTIDE SEQUENCE</scope>
    <source>
        <strain evidence="2">DSM 45354</strain>
    </source>
</reference>
<keyword evidence="3" id="KW-1185">Reference proteome</keyword>
<proteinExistence type="predicted"/>
<dbReference type="InterPro" id="IPR050177">
    <property type="entry name" value="Lipid_A_modif_metabolic_enz"/>
</dbReference>
<evidence type="ECO:0000313" key="3">
    <source>
        <dbReference type="Proteomes" id="UP000638648"/>
    </source>
</evidence>
<evidence type="ECO:0000313" key="2">
    <source>
        <dbReference type="EMBL" id="MBE1607425.1"/>
    </source>
</evidence>
<comment type="caution">
    <text evidence="2">The sequence shown here is derived from an EMBL/GenBank/DDBJ whole genome shotgun (WGS) entry which is preliminary data.</text>
</comment>
<dbReference type="AlphaFoldDB" id="A0A927RCU2"/>
<dbReference type="Proteomes" id="UP000638648">
    <property type="component" value="Unassembled WGS sequence"/>
</dbReference>
<protein>
    <recommendedName>
        <fullName evidence="1">NAD-dependent epimerase/dehydratase domain-containing protein</fullName>
    </recommendedName>
</protein>
<dbReference type="PANTHER" id="PTHR43245">
    <property type="entry name" value="BIFUNCTIONAL POLYMYXIN RESISTANCE PROTEIN ARNA"/>
    <property type="match status" value="1"/>
</dbReference>
<organism evidence="2 3">
    <name type="scientific">Actinopolymorpha pittospori</name>
    <dbReference type="NCBI Taxonomy" id="648752"/>
    <lineage>
        <taxon>Bacteria</taxon>
        <taxon>Bacillati</taxon>
        <taxon>Actinomycetota</taxon>
        <taxon>Actinomycetes</taxon>
        <taxon>Propionibacteriales</taxon>
        <taxon>Actinopolymorphaceae</taxon>
        <taxon>Actinopolymorpha</taxon>
    </lineage>
</organism>